<organism evidence="2 3">
    <name type="scientific">SAR86 cluster bacterium</name>
    <dbReference type="NCBI Taxonomy" id="2030880"/>
    <lineage>
        <taxon>Bacteria</taxon>
        <taxon>Pseudomonadati</taxon>
        <taxon>Pseudomonadota</taxon>
        <taxon>Gammaproteobacteria</taxon>
        <taxon>SAR86 cluster</taxon>
    </lineage>
</organism>
<evidence type="ECO:0000313" key="2">
    <source>
        <dbReference type="EMBL" id="NQV65904.1"/>
    </source>
</evidence>
<protein>
    <submittedName>
        <fullName evidence="2">Uncharacterized protein</fullName>
    </submittedName>
</protein>
<keyword evidence="1" id="KW-0812">Transmembrane</keyword>
<dbReference type="EMBL" id="JABMOJ010000422">
    <property type="protein sequence ID" value="NQV65904.1"/>
    <property type="molecule type" value="Genomic_DNA"/>
</dbReference>
<dbReference type="AlphaFoldDB" id="A0A972VYX6"/>
<evidence type="ECO:0000256" key="1">
    <source>
        <dbReference type="SAM" id="Phobius"/>
    </source>
</evidence>
<feature type="transmembrane region" description="Helical" evidence="1">
    <location>
        <begin position="43"/>
        <end position="58"/>
    </location>
</feature>
<evidence type="ECO:0000313" key="3">
    <source>
        <dbReference type="Proteomes" id="UP000754644"/>
    </source>
</evidence>
<accession>A0A972VYX6</accession>
<keyword evidence="1" id="KW-0472">Membrane</keyword>
<keyword evidence="1" id="KW-1133">Transmembrane helix</keyword>
<dbReference type="Proteomes" id="UP000754644">
    <property type="component" value="Unassembled WGS sequence"/>
</dbReference>
<feature type="transmembrane region" description="Helical" evidence="1">
    <location>
        <begin position="88"/>
        <end position="108"/>
    </location>
</feature>
<gene>
    <name evidence="2" type="ORF">HQ497_11125</name>
</gene>
<name>A0A972VYX6_9GAMM</name>
<proteinExistence type="predicted"/>
<comment type="caution">
    <text evidence="2">The sequence shown here is derived from an EMBL/GenBank/DDBJ whole genome shotgun (WGS) entry which is preliminary data.</text>
</comment>
<feature type="transmembrane region" description="Helical" evidence="1">
    <location>
        <begin position="12"/>
        <end position="31"/>
    </location>
</feature>
<sequence length="115" mass="13057">MAEIIHQYEYLIAWCVYVLAGLGCSVVWWKMTSFLRHRGWRDLARGIVVVLIFTPWYAGESHQFMAPASVVLIMDLLLEGAKGGLQGGLVLLFSLFVMLIGLTLRLLFWRRTGTP</sequence>
<reference evidence="2" key="1">
    <citation type="submission" date="2020-05" db="EMBL/GenBank/DDBJ databases">
        <title>Sulfur intermediates as new biogeochemical hubs in an aquatic model microbial ecosystem.</title>
        <authorList>
            <person name="Vigneron A."/>
        </authorList>
    </citation>
    <scope>NUCLEOTIDE SEQUENCE</scope>
    <source>
        <strain evidence="2">Bin.250</strain>
    </source>
</reference>